<evidence type="ECO:0000313" key="2">
    <source>
        <dbReference type="Proteomes" id="UP000479043"/>
    </source>
</evidence>
<sequence>MTTITARCHPLLEPILPRPQLAGRALPDWLRDMPSEVDAASLGGAPVRTLKHCPPFIDALAMGIVIPLATDLTIEDGQISWDWDPPLLPDSPQTRAPIGLHVPEQASGVPLRLPPGQMVVKFTNFWSLQAPEGWDLLFTHPLNRADLPFQTLSGKVSGDAFGMGNVHFPALWTDPGFSGTLPAGTPVAQVIPVPRGKTELGIAPMSDEEVTENTRIHAALQDAPGHYRKTFRR</sequence>
<dbReference type="Proteomes" id="UP000479043">
    <property type="component" value="Unassembled WGS sequence"/>
</dbReference>
<reference evidence="1 2" key="1">
    <citation type="submission" date="2020-01" db="EMBL/GenBank/DDBJ databases">
        <authorList>
            <person name="Chen S."/>
        </authorList>
    </citation>
    <scope>NUCLEOTIDE SEQUENCE [LARGE SCALE GENOMIC DNA]</scope>
    <source>
        <strain evidence="1 2">GS-10</strain>
    </source>
</reference>
<accession>A0A6L8LSR9</accession>
<evidence type="ECO:0000313" key="1">
    <source>
        <dbReference type="EMBL" id="MYM56209.1"/>
    </source>
</evidence>
<comment type="caution">
    <text evidence="1">The sequence shown here is derived from an EMBL/GenBank/DDBJ whole genome shotgun (WGS) entry which is preliminary data.</text>
</comment>
<dbReference type="AlphaFoldDB" id="A0A6L8LSR9"/>
<keyword evidence="2" id="KW-1185">Reference proteome</keyword>
<gene>
    <name evidence="1" type="ORF">GR167_12905</name>
</gene>
<proteinExistence type="predicted"/>
<organism evidence="1 2">
    <name type="scientific">Thalassovita mangrovi</name>
    <dbReference type="NCBI Taxonomy" id="2692236"/>
    <lineage>
        <taxon>Bacteria</taxon>
        <taxon>Pseudomonadati</taxon>
        <taxon>Pseudomonadota</taxon>
        <taxon>Alphaproteobacteria</taxon>
        <taxon>Rhodobacterales</taxon>
        <taxon>Roseobacteraceae</taxon>
        <taxon>Thalassovita</taxon>
    </lineage>
</organism>
<protein>
    <submittedName>
        <fullName evidence="1">Uncharacterized protein</fullName>
    </submittedName>
</protein>
<name>A0A6L8LSR9_9RHOB</name>
<dbReference type="EMBL" id="WWEN01000005">
    <property type="protein sequence ID" value="MYM56209.1"/>
    <property type="molecule type" value="Genomic_DNA"/>
</dbReference>
<dbReference type="RefSeq" id="WP_160974047.1">
    <property type="nucleotide sequence ID" value="NZ_WWEN01000005.1"/>
</dbReference>